<evidence type="ECO:0000313" key="3">
    <source>
        <dbReference type="EMBL" id="KAB5607647.1"/>
    </source>
</evidence>
<dbReference type="RefSeq" id="WP_151916514.1">
    <property type="nucleotide sequence ID" value="NZ_RQSP01000009.1"/>
</dbReference>
<keyword evidence="4" id="KW-1185">Reference proteome</keyword>
<evidence type="ECO:0000256" key="1">
    <source>
        <dbReference type="SAM" id="MobiDB-lite"/>
    </source>
</evidence>
<keyword evidence="2" id="KW-0812">Transmembrane</keyword>
<gene>
    <name evidence="3" type="ORF">EHS19_04095</name>
</gene>
<evidence type="ECO:0000256" key="2">
    <source>
        <dbReference type="SAM" id="Phobius"/>
    </source>
</evidence>
<keyword evidence="2" id="KW-1133">Transmembrane helix</keyword>
<evidence type="ECO:0000313" key="4">
    <source>
        <dbReference type="Proteomes" id="UP000326336"/>
    </source>
</evidence>
<evidence type="ECO:0008006" key="5">
    <source>
        <dbReference type="Google" id="ProtNLM"/>
    </source>
</evidence>
<sequence length="217" mass="22742">MSNSTNGQPVRGVSTIRAELNEARNDNTYKMAFKTLGVAVVCTLLSYAGYQFLDTIYVWLWVATGIAWLIGIGMLVFSKSIEDDRHRKIAALEEELAKAQAASVYQSKAVATTHGTEAPTAPARPKMQFSVGGATSVPTPVPTPAPASTLIPAPAKPAPIVSVPPTPPSAPVATAPSVSTATAMPSPTTTTQPRFCNHCGKPAEGPSRFCGYCGQLL</sequence>
<reference evidence="3 4" key="1">
    <citation type="journal article" date="2019" name="Int. J. Syst. Evol. Microbiol.">
        <title>Bifidobacterium jacchi sp. nov., isolated from the faeces of a baby common marmoset (Callithrix jacchus).</title>
        <authorList>
            <person name="Modesto M."/>
            <person name="Watanabe K."/>
            <person name="Arita M."/>
            <person name="Satti M."/>
            <person name="Oki K."/>
            <person name="Sciavilla P."/>
            <person name="Patavino C."/>
            <person name="Camma C."/>
            <person name="Michelini S."/>
            <person name="Sgorbati B."/>
            <person name="Mattarelli P."/>
        </authorList>
    </citation>
    <scope>NUCLEOTIDE SEQUENCE [LARGE SCALE GENOMIC DNA]</scope>
    <source>
        <strain evidence="3 4">MRM 9.3</strain>
    </source>
</reference>
<dbReference type="EMBL" id="RQSP01000009">
    <property type="protein sequence ID" value="KAB5607647.1"/>
    <property type="molecule type" value="Genomic_DNA"/>
</dbReference>
<organism evidence="3 4">
    <name type="scientific">Bifidobacterium jacchi</name>
    <dbReference type="NCBI Taxonomy" id="2490545"/>
    <lineage>
        <taxon>Bacteria</taxon>
        <taxon>Bacillati</taxon>
        <taxon>Actinomycetota</taxon>
        <taxon>Actinomycetes</taxon>
        <taxon>Bifidobacteriales</taxon>
        <taxon>Bifidobacteriaceae</taxon>
        <taxon>Bifidobacterium</taxon>
    </lineage>
</organism>
<dbReference type="Proteomes" id="UP000326336">
    <property type="component" value="Unassembled WGS sequence"/>
</dbReference>
<feature type="transmembrane region" description="Helical" evidence="2">
    <location>
        <begin position="56"/>
        <end position="77"/>
    </location>
</feature>
<dbReference type="OrthoDB" id="4273276at2"/>
<feature type="transmembrane region" description="Helical" evidence="2">
    <location>
        <begin position="31"/>
        <end position="50"/>
    </location>
</feature>
<accession>A0A5N5RK61</accession>
<keyword evidence="2" id="KW-0472">Membrane</keyword>
<protein>
    <recommendedName>
        <fullName evidence="5">Zinc ribbon domain-containing protein</fullName>
    </recommendedName>
</protein>
<feature type="compositionally biased region" description="Low complexity" evidence="1">
    <location>
        <begin position="171"/>
        <end position="191"/>
    </location>
</feature>
<dbReference type="CDD" id="cd00029">
    <property type="entry name" value="C1"/>
    <property type="match status" value="1"/>
</dbReference>
<proteinExistence type="predicted"/>
<feature type="region of interest" description="Disordered" evidence="1">
    <location>
        <begin position="166"/>
        <end position="191"/>
    </location>
</feature>
<comment type="caution">
    <text evidence="3">The sequence shown here is derived from an EMBL/GenBank/DDBJ whole genome shotgun (WGS) entry which is preliminary data.</text>
</comment>
<dbReference type="AlphaFoldDB" id="A0A5N5RK61"/>
<name>A0A5N5RK61_9BIFI</name>